<dbReference type="Gramene" id="rna27055">
    <property type="protein sequence ID" value="RHN64258.1"/>
    <property type="gene ID" value="gene27055"/>
</dbReference>
<keyword evidence="3" id="KW-0804">Transcription</keyword>
<feature type="region of interest" description="Disordered" evidence="5">
    <location>
        <begin position="433"/>
        <end position="468"/>
    </location>
</feature>
<dbReference type="PANTHER" id="PTHR13859">
    <property type="entry name" value="ATROPHIN-RELATED"/>
    <property type="match status" value="1"/>
</dbReference>
<keyword evidence="2" id="KW-0805">Transcription regulation</keyword>
<dbReference type="Proteomes" id="UP000265566">
    <property type="component" value="Chromosome 4"/>
</dbReference>
<name>A0A396IHF8_MEDTR</name>
<comment type="subcellular location">
    <subcellularLocation>
        <location evidence="1">Nucleus</location>
    </subcellularLocation>
</comment>
<dbReference type="Gene3D" id="1.20.58.1880">
    <property type="match status" value="1"/>
</dbReference>
<dbReference type="InterPro" id="IPR017884">
    <property type="entry name" value="SANT_dom"/>
</dbReference>
<dbReference type="InterPro" id="IPR009057">
    <property type="entry name" value="Homeodomain-like_sf"/>
</dbReference>
<sequence length="468" mass="53163">MFQCFKKRQEQTQFSLKPTIVNAAEPDEQSLPWSIKYGVFDDPETSVEVGEIYQAELPILISKSEYILLQNNTEAESIHHNFQIGLPIPITWIKSYDIREETKIGMHEEHEHKGQILVPGSRSDNWTEIEEAGLVLGLYIFGKNFVEVKKFIGNKKMKDILSFYYGKFRKSYKYQRWCGCREGKSKKCNLGHKIFTESRQRELLFRLIPNVPEEVQNELLEVSETLAERNISPEDYFSTLKNLIGLKALVDGLAIGKGKKDLICPHVDDVKSNEAVLVGPSKIPKGKACAMLEPSEIISFLTGNFRLSKSRTDDLFWEAVWPRLLARGWHSEEPRCYNYVPCKNSMVFLVPRVKQFSRNLLKGVQYFDSPFEILNKVASNPELIDLEKNATVIPPREKVPEAFAFGYLDKKKRNRSQEDCLVSKPSRHVCRKVEGSGSGGVAGSENEEGAKVVSNGNGIASSNEGFKQ</sequence>
<proteinExistence type="predicted"/>
<gene>
    <name evidence="7" type="ORF">MtrunA17_Chr4g0067161</name>
</gene>
<evidence type="ECO:0000259" key="6">
    <source>
        <dbReference type="PROSITE" id="PS51293"/>
    </source>
</evidence>
<dbReference type="SUPFAM" id="SSF46689">
    <property type="entry name" value="Homeodomain-like"/>
    <property type="match status" value="1"/>
</dbReference>
<dbReference type="InterPro" id="IPR056067">
    <property type="entry name" value="DUF7650"/>
</dbReference>
<feature type="domain" description="SANT" evidence="6">
    <location>
        <begin position="121"/>
        <end position="173"/>
    </location>
</feature>
<comment type="caution">
    <text evidence="7">The sequence shown here is derived from an EMBL/GenBank/DDBJ whole genome shotgun (WGS) entry which is preliminary data.</text>
</comment>
<evidence type="ECO:0000256" key="5">
    <source>
        <dbReference type="SAM" id="MobiDB-lite"/>
    </source>
</evidence>
<evidence type="ECO:0000256" key="2">
    <source>
        <dbReference type="ARBA" id="ARBA00023015"/>
    </source>
</evidence>
<dbReference type="AlphaFoldDB" id="A0A396IHF8"/>
<accession>A0A396IHF8</accession>
<dbReference type="Pfam" id="PF25826">
    <property type="entry name" value="DUF7952"/>
    <property type="match status" value="1"/>
</dbReference>
<feature type="compositionally biased region" description="Polar residues" evidence="5">
    <location>
        <begin position="454"/>
        <end position="468"/>
    </location>
</feature>
<dbReference type="InterPro" id="IPR057712">
    <property type="entry name" value="DUF7952"/>
</dbReference>
<evidence type="ECO:0000256" key="3">
    <source>
        <dbReference type="ARBA" id="ARBA00023163"/>
    </source>
</evidence>
<evidence type="ECO:0000256" key="1">
    <source>
        <dbReference type="ARBA" id="ARBA00004123"/>
    </source>
</evidence>
<dbReference type="EMBL" id="PSQE01000004">
    <property type="protein sequence ID" value="RHN64258.1"/>
    <property type="molecule type" value="Genomic_DNA"/>
</dbReference>
<evidence type="ECO:0000256" key="4">
    <source>
        <dbReference type="ARBA" id="ARBA00023242"/>
    </source>
</evidence>
<dbReference type="GO" id="GO:0005634">
    <property type="term" value="C:nucleus"/>
    <property type="evidence" value="ECO:0007669"/>
    <property type="project" value="UniProtKB-SubCell"/>
</dbReference>
<dbReference type="PROSITE" id="PS51293">
    <property type="entry name" value="SANT"/>
    <property type="match status" value="1"/>
</dbReference>
<organism evidence="7">
    <name type="scientific">Medicago truncatula</name>
    <name type="common">Barrel medic</name>
    <name type="synonym">Medicago tribuloides</name>
    <dbReference type="NCBI Taxonomy" id="3880"/>
    <lineage>
        <taxon>Eukaryota</taxon>
        <taxon>Viridiplantae</taxon>
        <taxon>Streptophyta</taxon>
        <taxon>Embryophyta</taxon>
        <taxon>Tracheophyta</taxon>
        <taxon>Spermatophyta</taxon>
        <taxon>Magnoliopsida</taxon>
        <taxon>eudicotyledons</taxon>
        <taxon>Gunneridae</taxon>
        <taxon>Pentapetalae</taxon>
        <taxon>rosids</taxon>
        <taxon>fabids</taxon>
        <taxon>Fabales</taxon>
        <taxon>Fabaceae</taxon>
        <taxon>Papilionoideae</taxon>
        <taxon>50 kb inversion clade</taxon>
        <taxon>NPAAA clade</taxon>
        <taxon>Hologalegina</taxon>
        <taxon>IRL clade</taxon>
        <taxon>Trifolieae</taxon>
        <taxon>Medicago</taxon>
    </lineage>
</organism>
<protein>
    <submittedName>
        <fullName evidence="7">Putative transcription factor MYB/SANT family</fullName>
    </submittedName>
</protein>
<dbReference type="Pfam" id="PF24662">
    <property type="entry name" value="DUF7650"/>
    <property type="match status" value="1"/>
</dbReference>
<dbReference type="PANTHER" id="PTHR13859:SF34">
    <property type="entry name" value="SANT DOMAIN-CONTAINING PROTEIN"/>
    <property type="match status" value="1"/>
</dbReference>
<reference evidence="7" key="1">
    <citation type="journal article" date="2018" name="Nat. Plants">
        <title>Whole-genome landscape of Medicago truncatula symbiotic genes.</title>
        <authorList>
            <person name="Pecrix Y."/>
            <person name="Gamas P."/>
            <person name="Carrere S."/>
        </authorList>
    </citation>
    <scope>NUCLEOTIDE SEQUENCE</scope>
    <source>
        <tissue evidence="7">Leaves</tissue>
    </source>
</reference>
<keyword evidence="4" id="KW-0539">Nucleus</keyword>
<evidence type="ECO:0000313" key="7">
    <source>
        <dbReference type="EMBL" id="RHN64258.1"/>
    </source>
</evidence>